<gene>
    <name evidence="2" type="ORF">DPMN_175276</name>
</gene>
<dbReference type="AlphaFoldDB" id="A0A9D4E7J7"/>
<organism evidence="2 3">
    <name type="scientific">Dreissena polymorpha</name>
    <name type="common">Zebra mussel</name>
    <name type="synonym">Mytilus polymorpha</name>
    <dbReference type="NCBI Taxonomy" id="45954"/>
    <lineage>
        <taxon>Eukaryota</taxon>
        <taxon>Metazoa</taxon>
        <taxon>Spiralia</taxon>
        <taxon>Lophotrochozoa</taxon>
        <taxon>Mollusca</taxon>
        <taxon>Bivalvia</taxon>
        <taxon>Autobranchia</taxon>
        <taxon>Heteroconchia</taxon>
        <taxon>Euheterodonta</taxon>
        <taxon>Imparidentia</taxon>
        <taxon>Neoheterodontei</taxon>
        <taxon>Myida</taxon>
        <taxon>Dreissenoidea</taxon>
        <taxon>Dreissenidae</taxon>
        <taxon>Dreissena</taxon>
    </lineage>
</organism>
<dbReference type="EMBL" id="JAIWYP010000009">
    <property type="protein sequence ID" value="KAH3773905.1"/>
    <property type="molecule type" value="Genomic_DNA"/>
</dbReference>
<reference evidence="2" key="1">
    <citation type="journal article" date="2019" name="bioRxiv">
        <title>The Genome of the Zebra Mussel, Dreissena polymorpha: A Resource for Invasive Species Research.</title>
        <authorList>
            <person name="McCartney M.A."/>
            <person name="Auch B."/>
            <person name="Kono T."/>
            <person name="Mallez S."/>
            <person name="Zhang Y."/>
            <person name="Obille A."/>
            <person name="Becker A."/>
            <person name="Abrahante J.E."/>
            <person name="Garbe J."/>
            <person name="Badalamenti J.P."/>
            <person name="Herman A."/>
            <person name="Mangelson H."/>
            <person name="Liachko I."/>
            <person name="Sullivan S."/>
            <person name="Sone E.D."/>
            <person name="Koren S."/>
            <person name="Silverstein K.A.T."/>
            <person name="Beckman K.B."/>
            <person name="Gohl D.M."/>
        </authorList>
    </citation>
    <scope>NUCLEOTIDE SEQUENCE</scope>
    <source>
        <strain evidence="2">Duluth1</strain>
        <tissue evidence="2">Whole animal</tissue>
    </source>
</reference>
<evidence type="ECO:0000256" key="1">
    <source>
        <dbReference type="SAM" id="MobiDB-lite"/>
    </source>
</evidence>
<accession>A0A9D4E7J7</accession>
<name>A0A9D4E7J7_DREPO</name>
<evidence type="ECO:0000313" key="2">
    <source>
        <dbReference type="EMBL" id="KAH3773905.1"/>
    </source>
</evidence>
<keyword evidence="3" id="KW-1185">Reference proteome</keyword>
<proteinExistence type="predicted"/>
<evidence type="ECO:0000313" key="3">
    <source>
        <dbReference type="Proteomes" id="UP000828390"/>
    </source>
</evidence>
<protein>
    <submittedName>
        <fullName evidence="2">Uncharacterized protein</fullName>
    </submittedName>
</protein>
<feature type="region of interest" description="Disordered" evidence="1">
    <location>
        <begin position="1"/>
        <end position="23"/>
    </location>
</feature>
<reference evidence="2" key="2">
    <citation type="submission" date="2020-11" db="EMBL/GenBank/DDBJ databases">
        <authorList>
            <person name="McCartney M.A."/>
            <person name="Auch B."/>
            <person name="Kono T."/>
            <person name="Mallez S."/>
            <person name="Becker A."/>
            <person name="Gohl D.M."/>
            <person name="Silverstein K.A.T."/>
            <person name="Koren S."/>
            <person name="Bechman K.B."/>
            <person name="Herman A."/>
            <person name="Abrahante J.E."/>
            <person name="Garbe J."/>
        </authorList>
    </citation>
    <scope>NUCLEOTIDE SEQUENCE</scope>
    <source>
        <strain evidence="2">Duluth1</strain>
        <tissue evidence="2">Whole animal</tissue>
    </source>
</reference>
<dbReference type="Proteomes" id="UP000828390">
    <property type="component" value="Unassembled WGS sequence"/>
</dbReference>
<sequence length="71" mass="8144">MFDQQKELSSLKEQLNSKEKDIDTIKQNNQSTIQTFEASINDLEKYGRRNTVRISGLSFEEENQSSMAAAE</sequence>
<comment type="caution">
    <text evidence="2">The sequence shown here is derived from an EMBL/GenBank/DDBJ whole genome shotgun (WGS) entry which is preliminary data.</text>
</comment>